<gene>
    <name evidence="2" type="ORF">J1605_020672</name>
</gene>
<comment type="caution">
    <text evidence="2">The sequence shown here is derived from an EMBL/GenBank/DDBJ whole genome shotgun (WGS) entry which is preliminary data.</text>
</comment>
<protein>
    <submittedName>
        <fullName evidence="2">Uncharacterized protein</fullName>
    </submittedName>
</protein>
<feature type="region of interest" description="Disordered" evidence="1">
    <location>
        <begin position="94"/>
        <end position="124"/>
    </location>
</feature>
<name>A0AB34HIH6_ESCRO</name>
<feature type="compositionally biased region" description="Basic and acidic residues" evidence="1">
    <location>
        <begin position="43"/>
        <end position="56"/>
    </location>
</feature>
<keyword evidence="3" id="KW-1185">Reference proteome</keyword>
<dbReference type="EMBL" id="JAIQCJ010001303">
    <property type="protein sequence ID" value="KAJ8791232.1"/>
    <property type="molecule type" value="Genomic_DNA"/>
</dbReference>
<evidence type="ECO:0000256" key="1">
    <source>
        <dbReference type="SAM" id="MobiDB-lite"/>
    </source>
</evidence>
<reference evidence="2 3" key="1">
    <citation type="submission" date="2022-11" db="EMBL/GenBank/DDBJ databases">
        <title>Whole genome sequence of Eschrichtius robustus ER-17-0199.</title>
        <authorList>
            <person name="Bruniche-Olsen A."/>
            <person name="Black A.N."/>
            <person name="Fields C.J."/>
            <person name="Walden K."/>
            <person name="Dewoody J.A."/>
        </authorList>
    </citation>
    <scope>NUCLEOTIDE SEQUENCE [LARGE SCALE GENOMIC DNA]</scope>
    <source>
        <strain evidence="2">ER-17-0199</strain>
        <tissue evidence="2">Blubber</tissue>
    </source>
</reference>
<feature type="region of interest" description="Disordered" evidence="1">
    <location>
        <begin position="1"/>
        <end position="78"/>
    </location>
</feature>
<evidence type="ECO:0000313" key="2">
    <source>
        <dbReference type="EMBL" id="KAJ8791232.1"/>
    </source>
</evidence>
<evidence type="ECO:0000313" key="3">
    <source>
        <dbReference type="Proteomes" id="UP001159641"/>
    </source>
</evidence>
<dbReference type="AlphaFoldDB" id="A0AB34HIH6"/>
<feature type="compositionally biased region" description="Gly residues" evidence="1">
    <location>
        <begin position="28"/>
        <end position="41"/>
    </location>
</feature>
<dbReference type="Proteomes" id="UP001159641">
    <property type="component" value="Unassembled WGS sequence"/>
</dbReference>
<organism evidence="2 3">
    <name type="scientific">Eschrichtius robustus</name>
    <name type="common">California gray whale</name>
    <name type="synonym">Eschrichtius gibbosus</name>
    <dbReference type="NCBI Taxonomy" id="9764"/>
    <lineage>
        <taxon>Eukaryota</taxon>
        <taxon>Metazoa</taxon>
        <taxon>Chordata</taxon>
        <taxon>Craniata</taxon>
        <taxon>Vertebrata</taxon>
        <taxon>Euteleostomi</taxon>
        <taxon>Mammalia</taxon>
        <taxon>Eutheria</taxon>
        <taxon>Laurasiatheria</taxon>
        <taxon>Artiodactyla</taxon>
        <taxon>Whippomorpha</taxon>
        <taxon>Cetacea</taxon>
        <taxon>Mysticeti</taxon>
        <taxon>Eschrichtiidae</taxon>
        <taxon>Eschrichtius</taxon>
    </lineage>
</organism>
<accession>A0AB34HIH6</accession>
<proteinExistence type="predicted"/>
<sequence>MAPRAGVAQVQLGRASANGPGAKRGPSGREGGAPSGRGLGRGWRVERRWSNGEVRRGPHRNVRYAGAGPPRRRGPWPGSLYRFPGETWRLALGRQAQRGSDPGFPRSQSHALRGTGCVQDWRAQ</sequence>